<organism evidence="3 4">
    <name type="scientific">Sphingobacterium zhuxiongii</name>
    <dbReference type="NCBI Taxonomy" id="2662364"/>
    <lineage>
        <taxon>Bacteria</taxon>
        <taxon>Pseudomonadati</taxon>
        <taxon>Bacteroidota</taxon>
        <taxon>Sphingobacteriia</taxon>
        <taxon>Sphingobacteriales</taxon>
        <taxon>Sphingobacteriaceae</taxon>
        <taxon>Sphingobacterium</taxon>
    </lineage>
</organism>
<evidence type="ECO:0000313" key="4">
    <source>
        <dbReference type="Proteomes" id="UP000326921"/>
    </source>
</evidence>
<evidence type="ECO:0000259" key="2">
    <source>
        <dbReference type="PROSITE" id="PS51352"/>
    </source>
</evidence>
<feature type="signal peptide" evidence="1">
    <location>
        <begin position="1"/>
        <end position="19"/>
    </location>
</feature>
<accession>A0A5Q0Q8J8</accession>
<dbReference type="EMBL" id="CP045652">
    <property type="protein sequence ID" value="QGA25161.1"/>
    <property type="molecule type" value="Genomic_DNA"/>
</dbReference>
<feature type="domain" description="Thioredoxin" evidence="2">
    <location>
        <begin position="7"/>
        <end position="150"/>
    </location>
</feature>
<dbReference type="Proteomes" id="UP000326921">
    <property type="component" value="Chromosome"/>
</dbReference>
<gene>
    <name evidence="3" type="ORF">GFH32_02010</name>
</gene>
<proteinExistence type="predicted"/>
<evidence type="ECO:0000256" key="1">
    <source>
        <dbReference type="SAM" id="SignalP"/>
    </source>
</evidence>
<feature type="chain" id="PRO_5025038699" evidence="1">
    <location>
        <begin position="20"/>
        <end position="420"/>
    </location>
</feature>
<evidence type="ECO:0000313" key="3">
    <source>
        <dbReference type="EMBL" id="QGA25161.1"/>
    </source>
</evidence>
<dbReference type="InterPro" id="IPR012336">
    <property type="entry name" value="Thioredoxin-like_fold"/>
</dbReference>
<dbReference type="InterPro" id="IPR013766">
    <property type="entry name" value="Thioredoxin_domain"/>
</dbReference>
<name>A0A5Q0Q8J8_9SPHI</name>
<dbReference type="PROSITE" id="PS51352">
    <property type="entry name" value="THIOREDOXIN_2"/>
    <property type="match status" value="1"/>
</dbReference>
<protein>
    <submittedName>
        <fullName evidence="3">DUF255 domain-containing protein</fullName>
    </submittedName>
</protein>
<keyword evidence="4" id="KW-1185">Reference proteome</keyword>
<dbReference type="AlphaFoldDB" id="A0A5Q0Q8J8"/>
<dbReference type="Gene3D" id="3.40.30.10">
    <property type="entry name" value="Glutaredoxin"/>
    <property type="match status" value="1"/>
</dbReference>
<keyword evidence="1" id="KW-0732">Signal</keyword>
<dbReference type="SUPFAM" id="SSF52833">
    <property type="entry name" value="Thioredoxin-like"/>
    <property type="match status" value="1"/>
</dbReference>
<reference evidence="3 4" key="1">
    <citation type="submission" date="2019-10" db="EMBL/GenBank/DDBJ databases">
        <authorList>
            <person name="Dong K."/>
        </authorList>
    </citation>
    <scope>NUCLEOTIDE SEQUENCE [LARGE SCALE GENOMIC DNA]</scope>
    <source>
        <strain evidence="4">dk4302</strain>
    </source>
</reference>
<sequence>MIMKKALLLLFIIPFLAVAQEKGIHFEHNTNWAKVKAKAKAENKFIFVDAFTTWCGPCKWMASEVFPQEKVGTYFNEKFVNLKIQMDETKDDNADVKSWYEEAKRFTKDYSINAYPTFLIFNPDGELVHRIVGGAEADAFIVKAGEGLNPETQFVTVVKKFEANPTDVAIARATAAAAESAYDKNLQQRATEAVIANSSTEELLSKENAAFLLKSASNTKSKAFSIIRENKAKVDAALGEGKADAVLANAVINSEIAPLLWSSEGDKYATVVADAEKKYSDLKIKENIIGFKTQYFLRKKNFPAFKEAVEEYIASQDGKVNASTLNSFAWAIFENCDDAACVKAALAWSKKSIENNEDPALLDTYANLLYKSGNTKEAIVWQEKALAKVDADSKAAYQATLDEMKKGEPTWVKDEEVIMN</sequence>
<dbReference type="Pfam" id="PF13098">
    <property type="entry name" value="Thioredoxin_2"/>
    <property type="match status" value="1"/>
</dbReference>
<dbReference type="KEGG" id="sphe:GFH32_02010"/>
<dbReference type="InterPro" id="IPR036249">
    <property type="entry name" value="Thioredoxin-like_sf"/>
</dbReference>